<dbReference type="PROSITE" id="PS50923">
    <property type="entry name" value="SUSHI"/>
    <property type="match status" value="4"/>
</dbReference>
<dbReference type="Pfam" id="PF00084">
    <property type="entry name" value="Sushi"/>
    <property type="match status" value="4"/>
</dbReference>
<keyword evidence="2" id="KW-0732">Signal</keyword>
<dbReference type="Reactome" id="R-CEL-114608">
    <property type="pathway name" value="Platelet degranulation"/>
</dbReference>
<feature type="compositionally biased region" description="Pro residues" evidence="7">
    <location>
        <begin position="859"/>
        <end position="868"/>
    </location>
</feature>
<dbReference type="InterPro" id="IPR035976">
    <property type="entry name" value="Sushi/SCR/CCP_sf"/>
</dbReference>
<dbReference type="UCSC" id="C54G4.4">
    <property type="organism name" value="c. elegans"/>
</dbReference>
<evidence type="ECO:0000259" key="8">
    <source>
        <dbReference type="PROSITE" id="PS50041"/>
    </source>
</evidence>
<dbReference type="SMART" id="SM00034">
    <property type="entry name" value="CLECT"/>
    <property type="match status" value="1"/>
</dbReference>
<evidence type="ECO:0000259" key="9">
    <source>
        <dbReference type="PROSITE" id="PS50923"/>
    </source>
</evidence>
<dbReference type="AlphaFoldDB" id="Q18849"/>
<feature type="domain" description="Sushi" evidence="9">
    <location>
        <begin position="159"/>
        <end position="219"/>
    </location>
</feature>
<dbReference type="InterPro" id="IPR000436">
    <property type="entry name" value="Sushi_SCR_CCP_dom"/>
</dbReference>
<dbReference type="Reactome" id="R-CEL-6807878">
    <property type="pathway name" value="COPI-mediated anterograde transport"/>
</dbReference>
<dbReference type="HOGENOM" id="CLU_024560_0_0_1"/>
<dbReference type="CDD" id="cd00033">
    <property type="entry name" value="CCP"/>
    <property type="match status" value="4"/>
</dbReference>
<dbReference type="WormBase" id="C54G4.4">
    <property type="protein sequence ID" value="CE15735"/>
    <property type="gene ID" value="WBGene00008314"/>
</dbReference>
<dbReference type="Gene3D" id="2.60.120.260">
    <property type="entry name" value="Galactose-binding domain-like"/>
    <property type="match status" value="1"/>
</dbReference>
<comment type="caution">
    <text evidence="6">Lacks conserved residue(s) required for the propagation of feature annotation.</text>
</comment>
<dbReference type="CTD" id="172579"/>
<dbReference type="InterPro" id="IPR008979">
    <property type="entry name" value="Galactose-bd-like_sf"/>
</dbReference>
<dbReference type="InterPro" id="IPR050350">
    <property type="entry name" value="Compl-Cell_Adhes-Reg"/>
</dbReference>
<dbReference type="InParanoid" id="Q18849"/>
<evidence type="ECO:0000313" key="11">
    <source>
        <dbReference type="Proteomes" id="UP000001940"/>
    </source>
</evidence>
<dbReference type="KEGG" id="cel:CELE_C54G4.4"/>
<feature type="region of interest" description="Disordered" evidence="7">
    <location>
        <begin position="818"/>
        <end position="868"/>
    </location>
</feature>
<evidence type="ECO:0000256" key="7">
    <source>
        <dbReference type="SAM" id="MobiDB-lite"/>
    </source>
</evidence>
<dbReference type="OrthoDB" id="547680at2759"/>
<evidence type="ECO:0000256" key="4">
    <source>
        <dbReference type="ARBA" id="ARBA00023157"/>
    </source>
</evidence>
<dbReference type="SMART" id="SM00032">
    <property type="entry name" value="CCP"/>
    <property type="match status" value="4"/>
</dbReference>
<evidence type="ECO:0000313" key="12">
    <source>
        <dbReference type="WormBase" id="C54G4.4"/>
    </source>
</evidence>
<dbReference type="eggNOG" id="KOG4297">
    <property type="taxonomic scope" value="Eukaryota"/>
</dbReference>
<evidence type="ECO:0000256" key="3">
    <source>
        <dbReference type="ARBA" id="ARBA00022737"/>
    </source>
</evidence>
<gene>
    <name evidence="10 12" type="ORF">C54G4.4</name>
    <name evidence="10" type="ORF">CELE_C54G4.4</name>
</gene>
<dbReference type="OMA" id="DEPPICA"/>
<dbReference type="SUPFAM" id="SSF57535">
    <property type="entry name" value="Complement control module/SCR domain"/>
    <property type="match status" value="4"/>
</dbReference>
<evidence type="ECO:0000256" key="1">
    <source>
        <dbReference type="ARBA" id="ARBA00022659"/>
    </source>
</evidence>
<dbReference type="CDD" id="cd00037">
    <property type="entry name" value="CLECT"/>
    <property type="match status" value="1"/>
</dbReference>
<dbReference type="PhylomeDB" id="Q18849"/>
<name>Q18849_CAEEL</name>
<dbReference type="PANTHER" id="PTHR19325">
    <property type="entry name" value="COMPLEMENT COMPONENT-RELATED SUSHI DOMAIN-CONTAINING"/>
    <property type="match status" value="1"/>
</dbReference>
<dbReference type="InterPro" id="IPR016186">
    <property type="entry name" value="C-type_lectin-like/link_sf"/>
</dbReference>
<evidence type="ECO:0000313" key="10">
    <source>
        <dbReference type="EMBL" id="CAA99822.1"/>
    </source>
</evidence>
<dbReference type="Reactome" id="R-CEL-202733">
    <property type="pathway name" value="Cell surface interactions at the vascular wall"/>
</dbReference>
<organism evidence="10 11">
    <name type="scientific">Caenorhabditis elegans</name>
    <dbReference type="NCBI Taxonomy" id="6239"/>
    <lineage>
        <taxon>Eukaryota</taxon>
        <taxon>Metazoa</taxon>
        <taxon>Ecdysozoa</taxon>
        <taxon>Nematoda</taxon>
        <taxon>Chromadorea</taxon>
        <taxon>Rhabditida</taxon>
        <taxon>Rhabditina</taxon>
        <taxon>Rhabditomorpha</taxon>
        <taxon>Rhabditoidea</taxon>
        <taxon>Rhabditidae</taxon>
        <taxon>Peloderinae</taxon>
        <taxon>Caenorhabditis</taxon>
    </lineage>
</organism>
<feature type="domain" description="C-type lectin" evidence="8">
    <location>
        <begin position="355"/>
        <end position="473"/>
    </location>
</feature>
<dbReference type="Bgee" id="WBGene00008314">
    <property type="expression patterns" value="Expressed in pharyngeal muscle cell (C elegans) and 3 other cell types or tissues"/>
</dbReference>
<evidence type="ECO:0000256" key="6">
    <source>
        <dbReference type="PROSITE-ProRule" id="PRU00302"/>
    </source>
</evidence>
<dbReference type="InterPro" id="IPR001304">
    <property type="entry name" value="C-type_lectin-like"/>
</dbReference>
<dbReference type="PaxDb" id="6239-C54G4.4"/>
<sequence>MIRAKQRLSQIVAAIQIISVALSHSIQTHLLYLPPLTWKGAQSRGRPPRVVRSSPPLSLSLRGSHSCSLTGANSSATTVCRYILFVFLLLSSRSYLIHNTPPIRTNTQYNNIQTLLSLFPTIHSKHFLLFMVLYQLLFLLFFRRVNGLTFPPTSPISHIYCLQPYVPENAHVIFNEPGPYATDTVAKYSCALGFDLIGSEERTCLSDGSWSDEPPICAIDVAYNKPVTQSSGNVAMSLGGTMCTMTNDESKSFWEVDLLGDYSIRSISMRLGTKSSPIVSVEAIETGGAVHQCIVDSSLFTINTTTSISCSYDNISRLRITATRRLHLCQVNVYAVNAVSPWQCAQSQMEVVGVFGGMCYAASRDEQTDWLGAQRKCLDRGSTLPLRIDDSTRRGLRSALSASSSAKAFYWIGASSSMTEWRWVDGEGVGDSADWPGQPSPVPSASEAVLLARPLEWKWVPASQTAWNSFLCQSKPKFCTSPGVGEATKVTFSSHSYAIGTLCFYSCDSGYDLHGIRQRECAENGRWTGSIPNCYRKSCGAVRQWKFGRIKLLNKTTLFESEVEYECSNGWHLANSPSPSYRSLRRVCQSDGIWSGSEPTCELVDCGRPPLIANGRVDVESSTFESAANYTCHQGFRLIGPESLMCGDRGEWQPATPFCYDIATLQEIRGSTSHEHSNDNSSDSTIAMAVLASVIVAILCYGITKFAKSTNHSNGDLSISRDKLNASNAAIYATPSIPPQRPDSVIYYAPTVAHMEVPPHLLQLQQLPNGNIHVTLPIGRQMGRPSLPPSMLFNPSIPPPSPTPSQILYSFDHEPIYDTPPDTIPYQPESVYERLPDRPAPPPPIPIRAESGGNGIDLPLPPPPLLPR</sequence>
<feature type="domain" description="Sushi" evidence="9">
    <location>
        <begin position="477"/>
        <end position="536"/>
    </location>
</feature>
<dbReference type="PANTHER" id="PTHR19325:SF574">
    <property type="entry name" value="SUSHI, VON WILLEBRAND FACTOR TYPE A, EGF AND PENTRAXIN DOMAIN-CONTAINING PROTEIN 1"/>
    <property type="match status" value="1"/>
</dbReference>
<keyword evidence="1 6" id="KW-0768">Sushi</keyword>
<dbReference type="PROSITE" id="PS50041">
    <property type="entry name" value="C_TYPE_LECTIN_2"/>
    <property type="match status" value="1"/>
</dbReference>
<reference evidence="10 11" key="1">
    <citation type="journal article" date="1998" name="Science">
        <title>Genome sequence of the nematode C. elegans: a platform for investigating biology.</title>
        <authorList>
            <consortium name="The C. elegans sequencing consortium"/>
            <person name="Sulson J.E."/>
            <person name="Waterston R."/>
        </authorList>
    </citation>
    <scope>NUCLEOTIDE SEQUENCE [LARGE SCALE GENOMIC DNA]</scope>
    <source>
        <strain evidence="10 11">Bristol N2</strain>
    </source>
</reference>
<dbReference type="GeneID" id="172579"/>
<keyword evidence="11" id="KW-1185">Reference proteome</keyword>
<keyword evidence="5" id="KW-0325">Glycoprotein</keyword>
<feature type="disulfide bond" evidence="6">
    <location>
        <begin position="190"/>
        <end position="217"/>
    </location>
</feature>
<dbReference type="SUPFAM" id="SSF56436">
    <property type="entry name" value="C-type lectin-like"/>
    <property type="match status" value="1"/>
</dbReference>
<dbReference type="RefSeq" id="NP_492201.1">
    <property type="nucleotide sequence ID" value="NM_059800.5"/>
</dbReference>
<dbReference type="Gene3D" id="2.10.70.10">
    <property type="entry name" value="Complement Module, domain 1"/>
    <property type="match status" value="4"/>
</dbReference>
<dbReference type="Gene3D" id="3.10.100.10">
    <property type="entry name" value="Mannose-Binding Protein A, subunit A"/>
    <property type="match status" value="1"/>
</dbReference>
<dbReference type="EMBL" id="BX284601">
    <property type="protein sequence ID" value="CAA99822.1"/>
    <property type="molecule type" value="Genomic_DNA"/>
</dbReference>
<feature type="domain" description="Sushi" evidence="9">
    <location>
        <begin position="604"/>
        <end position="661"/>
    </location>
</feature>
<proteinExistence type="predicted"/>
<feature type="disulfide bond" evidence="6">
    <location>
        <begin position="161"/>
        <end position="204"/>
    </location>
</feature>
<dbReference type="Reactome" id="R-CEL-6798695">
    <property type="pathway name" value="Neutrophil degranulation"/>
</dbReference>
<evidence type="ECO:0000256" key="5">
    <source>
        <dbReference type="ARBA" id="ARBA00023180"/>
    </source>
</evidence>
<accession>Q18849</accession>
<feature type="domain" description="Sushi" evidence="9">
    <location>
        <begin position="537"/>
        <end position="603"/>
    </location>
</feature>
<evidence type="ECO:0000256" key="2">
    <source>
        <dbReference type="ARBA" id="ARBA00022729"/>
    </source>
</evidence>
<dbReference type="SUPFAM" id="SSF49785">
    <property type="entry name" value="Galactose-binding domain-like"/>
    <property type="match status" value="1"/>
</dbReference>
<feature type="disulfide bond" evidence="6">
    <location>
        <begin position="507"/>
        <end position="534"/>
    </location>
</feature>
<dbReference type="Proteomes" id="UP000001940">
    <property type="component" value="Chromosome I"/>
</dbReference>
<keyword evidence="4 6" id="KW-1015">Disulfide bond</keyword>
<keyword evidence="3" id="KW-0677">Repeat</keyword>
<dbReference type="STRING" id="6239.C54G4.4.1"/>
<protein>
    <submittedName>
        <fullName evidence="10">Sushi, von Willebrand factor type A, EGF and pentraxin domain-containing protein 1</fullName>
    </submittedName>
</protein>
<dbReference type="AGR" id="WB:WBGene00008314"/>
<dbReference type="InterPro" id="IPR016187">
    <property type="entry name" value="CTDL_fold"/>
</dbReference>
<feature type="disulfide bond" evidence="6">
    <location>
        <begin position="632"/>
        <end position="659"/>
    </location>
</feature>
<dbReference type="PIR" id="T20239">
    <property type="entry name" value="T20239"/>
</dbReference>